<dbReference type="PANTHER" id="PTHR37549:SF1">
    <property type="entry name" value="LIPOPROTEIN LPRI"/>
    <property type="match status" value="1"/>
</dbReference>
<dbReference type="SUPFAM" id="SSF141488">
    <property type="entry name" value="YdhA-like"/>
    <property type="match status" value="1"/>
</dbReference>
<evidence type="ECO:0000256" key="1">
    <source>
        <dbReference type="SAM" id="SignalP"/>
    </source>
</evidence>
<evidence type="ECO:0008006" key="4">
    <source>
        <dbReference type="Google" id="ProtNLM"/>
    </source>
</evidence>
<evidence type="ECO:0000313" key="2">
    <source>
        <dbReference type="EMBL" id="TDP61629.1"/>
    </source>
</evidence>
<dbReference type="PROSITE" id="PS51257">
    <property type="entry name" value="PROKAR_LIPOPROTEIN"/>
    <property type="match status" value="1"/>
</dbReference>
<sequence>MRLCSLKSAALLGLTGLMLTAAGAAQAQAGVASCAKAKPGSLDAWLCKDESLMALDKKMAETLSAAEPIAAKEKPPMLKAEQRGWGTKSRDECLKAADAAACLKLSYQRRIAELLATYALMPPTAKANYQCGSKPEDVVKTATFATDPPTMLAEYDETASVLYLKPGAVGTSYAGDQVSFFELEGQAKIVWGPGSPEWKCRKE</sequence>
<dbReference type="PANTHER" id="PTHR37549">
    <property type="entry name" value="LIPOPROTEIN LPRI"/>
    <property type="match status" value="1"/>
</dbReference>
<dbReference type="InterPro" id="IPR052755">
    <property type="entry name" value="Lysozyme_Inhibitor_LprI"/>
</dbReference>
<reference evidence="2 3" key="1">
    <citation type="submission" date="2019-03" db="EMBL/GenBank/DDBJ databases">
        <title>Genomic Encyclopedia of Type Strains, Phase IV (KMG-IV): sequencing the most valuable type-strain genomes for metagenomic binning, comparative biology and taxonomic classification.</title>
        <authorList>
            <person name="Goeker M."/>
        </authorList>
    </citation>
    <scope>NUCLEOTIDE SEQUENCE [LARGE SCALE GENOMIC DNA]</scope>
    <source>
        <strain evidence="2 3">DSM 16998</strain>
    </source>
</reference>
<dbReference type="OrthoDB" id="5450120at2"/>
<proteinExistence type="predicted"/>
<keyword evidence="1" id="KW-0732">Signal</keyword>
<feature type="signal peptide" evidence="1">
    <location>
        <begin position="1"/>
        <end position="27"/>
    </location>
</feature>
<dbReference type="Proteomes" id="UP000295361">
    <property type="component" value="Unassembled WGS sequence"/>
</dbReference>
<dbReference type="EMBL" id="SNXS01000011">
    <property type="protein sequence ID" value="TDP61629.1"/>
    <property type="molecule type" value="Genomic_DNA"/>
</dbReference>
<accession>A0A4R6QGR6</accession>
<gene>
    <name evidence="2" type="ORF">DES47_11146</name>
</gene>
<dbReference type="AlphaFoldDB" id="A0A4R6QGR6"/>
<dbReference type="GO" id="GO:0005576">
    <property type="term" value="C:extracellular region"/>
    <property type="evidence" value="ECO:0007669"/>
    <property type="project" value="TreeGrafter"/>
</dbReference>
<protein>
    <recommendedName>
        <fullName evidence="4">Membrane-bound lysozyme inhibitor of c-type lysozyme MliC</fullName>
    </recommendedName>
</protein>
<organism evidence="2 3">
    <name type="scientific">Roseateles toxinivorans</name>
    <dbReference type="NCBI Taxonomy" id="270368"/>
    <lineage>
        <taxon>Bacteria</taxon>
        <taxon>Pseudomonadati</taxon>
        <taxon>Pseudomonadota</taxon>
        <taxon>Betaproteobacteria</taxon>
        <taxon>Burkholderiales</taxon>
        <taxon>Sphaerotilaceae</taxon>
        <taxon>Roseateles</taxon>
    </lineage>
</organism>
<keyword evidence="3" id="KW-1185">Reference proteome</keyword>
<dbReference type="InterPro" id="IPR036328">
    <property type="entry name" value="MliC_sf"/>
</dbReference>
<evidence type="ECO:0000313" key="3">
    <source>
        <dbReference type="Proteomes" id="UP000295361"/>
    </source>
</evidence>
<dbReference type="RefSeq" id="WP_133703476.1">
    <property type="nucleotide sequence ID" value="NZ_SNXS01000011.1"/>
</dbReference>
<comment type="caution">
    <text evidence="2">The sequence shown here is derived from an EMBL/GenBank/DDBJ whole genome shotgun (WGS) entry which is preliminary data.</text>
</comment>
<dbReference type="InParanoid" id="A0A4R6QGR6"/>
<feature type="chain" id="PRO_5020441090" description="Membrane-bound lysozyme inhibitor of c-type lysozyme MliC" evidence="1">
    <location>
        <begin position="28"/>
        <end position="203"/>
    </location>
</feature>
<name>A0A4R6QGR6_9BURK</name>